<dbReference type="AlphaFoldDB" id="A0A6C0B6T9"/>
<reference evidence="1" key="1">
    <citation type="journal article" date="2020" name="Nature">
        <title>Giant virus diversity and host interactions through global metagenomics.</title>
        <authorList>
            <person name="Schulz F."/>
            <person name="Roux S."/>
            <person name="Paez-Espino D."/>
            <person name="Jungbluth S."/>
            <person name="Walsh D.A."/>
            <person name="Denef V.J."/>
            <person name="McMahon K.D."/>
            <person name="Konstantinidis K.T."/>
            <person name="Eloe-Fadrosh E.A."/>
            <person name="Kyrpides N.C."/>
            <person name="Woyke T."/>
        </authorList>
    </citation>
    <scope>NUCLEOTIDE SEQUENCE</scope>
    <source>
        <strain evidence="1">GVMAG-M-3300010158-13</strain>
    </source>
</reference>
<protein>
    <submittedName>
        <fullName evidence="1">Uncharacterized protein</fullName>
    </submittedName>
</protein>
<accession>A0A6C0B6T9</accession>
<organism evidence="1">
    <name type="scientific">viral metagenome</name>
    <dbReference type="NCBI Taxonomy" id="1070528"/>
    <lineage>
        <taxon>unclassified sequences</taxon>
        <taxon>metagenomes</taxon>
        <taxon>organismal metagenomes</taxon>
    </lineage>
</organism>
<evidence type="ECO:0000313" key="1">
    <source>
        <dbReference type="EMBL" id="QHS87796.1"/>
    </source>
</evidence>
<name>A0A6C0B6T9_9ZZZZ</name>
<proteinExistence type="predicted"/>
<dbReference type="EMBL" id="MN739088">
    <property type="protein sequence ID" value="QHS87796.1"/>
    <property type="molecule type" value="Genomic_DNA"/>
</dbReference>
<sequence length="39" mass="4521">MADYEKIKIKIDDEEKNALRNDSYYITIGDAFDHVLASD</sequence>